<dbReference type="SUPFAM" id="SSF56801">
    <property type="entry name" value="Acetyl-CoA synthetase-like"/>
    <property type="match status" value="3"/>
</dbReference>
<evidence type="ECO:0000256" key="3">
    <source>
        <dbReference type="ARBA" id="ARBA00022553"/>
    </source>
</evidence>
<dbReference type="Pfam" id="PF00668">
    <property type="entry name" value="Condensation"/>
    <property type="match status" value="6"/>
</dbReference>
<reference evidence="7" key="1">
    <citation type="journal article" date="2023" name="Mol. Phylogenet. Evol.">
        <title>Genome-scale phylogeny and comparative genomics of the fungal order Sordariales.</title>
        <authorList>
            <person name="Hensen N."/>
            <person name="Bonometti L."/>
            <person name="Westerberg I."/>
            <person name="Brannstrom I.O."/>
            <person name="Guillou S."/>
            <person name="Cros-Aarteil S."/>
            <person name="Calhoun S."/>
            <person name="Haridas S."/>
            <person name="Kuo A."/>
            <person name="Mondo S."/>
            <person name="Pangilinan J."/>
            <person name="Riley R."/>
            <person name="LaButti K."/>
            <person name="Andreopoulos B."/>
            <person name="Lipzen A."/>
            <person name="Chen C."/>
            <person name="Yan M."/>
            <person name="Daum C."/>
            <person name="Ng V."/>
            <person name="Clum A."/>
            <person name="Steindorff A."/>
            <person name="Ohm R.A."/>
            <person name="Martin F."/>
            <person name="Silar P."/>
            <person name="Natvig D.O."/>
            <person name="Lalanne C."/>
            <person name="Gautier V."/>
            <person name="Ament-Velasquez S.L."/>
            <person name="Kruys A."/>
            <person name="Hutchinson M.I."/>
            <person name="Powell A.J."/>
            <person name="Barry K."/>
            <person name="Miller A.N."/>
            <person name="Grigoriev I.V."/>
            <person name="Debuchy R."/>
            <person name="Gladieux P."/>
            <person name="Hiltunen Thoren M."/>
            <person name="Johannesson H."/>
        </authorList>
    </citation>
    <scope>NUCLEOTIDE SEQUENCE</scope>
    <source>
        <strain evidence="7">CBS 141.50</strain>
    </source>
</reference>
<keyword evidence="8" id="KW-1185">Reference proteome</keyword>
<dbReference type="PANTHER" id="PTHR45527">
    <property type="entry name" value="NONRIBOSOMAL PEPTIDE SYNTHETASE"/>
    <property type="match status" value="1"/>
</dbReference>
<dbReference type="SMART" id="SM00823">
    <property type="entry name" value="PKS_PP"/>
    <property type="match status" value="5"/>
</dbReference>
<evidence type="ECO:0000256" key="4">
    <source>
        <dbReference type="ARBA" id="ARBA00022598"/>
    </source>
</evidence>
<dbReference type="GO" id="GO:0031169">
    <property type="term" value="P:ferrichrome biosynthetic process"/>
    <property type="evidence" value="ECO:0007669"/>
    <property type="project" value="UniProtKB-ARBA"/>
</dbReference>
<gene>
    <name evidence="7" type="ORF">C8A04DRAFT_33116</name>
</gene>
<dbReference type="NCBIfam" id="NF003417">
    <property type="entry name" value="PRK04813.1"/>
    <property type="match status" value="3"/>
</dbReference>
<dbReference type="GO" id="GO:0031177">
    <property type="term" value="F:phosphopantetheine binding"/>
    <property type="evidence" value="ECO:0007669"/>
    <property type="project" value="InterPro"/>
</dbReference>
<feature type="domain" description="Carrier" evidence="6">
    <location>
        <begin position="1602"/>
        <end position="1679"/>
    </location>
</feature>
<dbReference type="CDD" id="cd05918">
    <property type="entry name" value="A_NRPS_SidN3_like"/>
    <property type="match status" value="3"/>
</dbReference>
<dbReference type="PROSITE" id="PS00012">
    <property type="entry name" value="PHOSPHOPANTETHEINE"/>
    <property type="match status" value="5"/>
</dbReference>
<keyword evidence="4" id="KW-0436">Ligase</keyword>
<reference evidence="7" key="2">
    <citation type="submission" date="2023-05" db="EMBL/GenBank/DDBJ databases">
        <authorList>
            <consortium name="Lawrence Berkeley National Laboratory"/>
            <person name="Steindorff A."/>
            <person name="Hensen N."/>
            <person name="Bonometti L."/>
            <person name="Westerberg I."/>
            <person name="Brannstrom I.O."/>
            <person name="Guillou S."/>
            <person name="Cros-Aarteil S."/>
            <person name="Calhoun S."/>
            <person name="Haridas S."/>
            <person name="Kuo A."/>
            <person name="Mondo S."/>
            <person name="Pangilinan J."/>
            <person name="Riley R."/>
            <person name="Labutti K."/>
            <person name="Andreopoulos B."/>
            <person name="Lipzen A."/>
            <person name="Chen C."/>
            <person name="Yanf M."/>
            <person name="Daum C."/>
            <person name="Ng V."/>
            <person name="Clum A."/>
            <person name="Ohm R."/>
            <person name="Martin F."/>
            <person name="Silar P."/>
            <person name="Natvig D."/>
            <person name="Lalanne C."/>
            <person name="Gautier V."/>
            <person name="Ament-Velasquez S.L."/>
            <person name="Kruys A."/>
            <person name="Hutchinson M.I."/>
            <person name="Powell A.J."/>
            <person name="Barry K."/>
            <person name="Miller A.N."/>
            <person name="Grigoriev I.V."/>
            <person name="Debuchy R."/>
            <person name="Gladieux P."/>
            <person name="Thoren M.H."/>
            <person name="Johannesson H."/>
        </authorList>
    </citation>
    <scope>NUCLEOTIDE SEQUENCE</scope>
    <source>
        <strain evidence="7">CBS 141.50</strain>
    </source>
</reference>
<feature type="domain" description="Carrier" evidence="6">
    <location>
        <begin position="3758"/>
        <end position="3834"/>
    </location>
</feature>
<comment type="caution">
    <text evidence="7">The sequence shown here is derived from an EMBL/GenBank/DDBJ whole genome shotgun (WGS) entry which is preliminary data.</text>
</comment>
<dbReference type="FunFam" id="3.30.300.30:FF:000033">
    <property type="entry name" value="Nonribosomal siderophore peptide synthase SidC"/>
    <property type="match status" value="1"/>
</dbReference>
<dbReference type="GeneID" id="87818949"/>
<feature type="domain" description="Carrier" evidence="6">
    <location>
        <begin position="2119"/>
        <end position="2192"/>
    </location>
</feature>
<proteinExistence type="inferred from homology"/>
<dbReference type="Proteomes" id="UP001302676">
    <property type="component" value="Unassembled WGS sequence"/>
</dbReference>
<dbReference type="InterPro" id="IPR001242">
    <property type="entry name" value="Condensation_dom"/>
</dbReference>
<dbReference type="FunFam" id="3.30.300.30:FF:000015">
    <property type="entry name" value="Nonribosomal peptide synthase SidD"/>
    <property type="match status" value="1"/>
</dbReference>
<dbReference type="GO" id="GO:0043041">
    <property type="term" value="P:amino acid activation for nonribosomal peptide biosynthetic process"/>
    <property type="evidence" value="ECO:0007669"/>
    <property type="project" value="TreeGrafter"/>
</dbReference>
<dbReference type="NCBIfam" id="TIGR01733">
    <property type="entry name" value="AA-adenyl-dom"/>
    <property type="match status" value="3"/>
</dbReference>
<protein>
    <submittedName>
        <fullName evidence="7">Non-ribosomal peptide synthetase</fullName>
    </submittedName>
</protein>
<organism evidence="7 8">
    <name type="scientific">Dichotomopilus funicola</name>
    <dbReference type="NCBI Taxonomy" id="1934379"/>
    <lineage>
        <taxon>Eukaryota</taxon>
        <taxon>Fungi</taxon>
        <taxon>Dikarya</taxon>
        <taxon>Ascomycota</taxon>
        <taxon>Pezizomycotina</taxon>
        <taxon>Sordariomycetes</taxon>
        <taxon>Sordariomycetidae</taxon>
        <taxon>Sordariales</taxon>
        <taxon>Chaetomiaceae</taxon>
        <taxon>Dichotomopilus</taxon>
    </lineage>
</organism>
<evidence type="ECO:0000259" key="6">
    <source>
        <dbReference type="PROSITE" id="PS50075"/>
    </source>
</evidence>
<dbReference type="RefSeq" id="XP_062632769.1">
    <property type="nucleotide sequence ID" value="XM_062782336.1"/>
</dbReference>
<dbReference type="GO" id="GO:0005737">
    <property type="term" value="C:cytoplasm"/>
    <property type="evidence" value="ECO:0007669"/>
    <property type="project" value="TreeGrafter"/>
</dbReference>
<feature type="domain" description="Carrier" evidence="6">
    <location>
        <begin position="4339"/>
        <end position="4412"/>
    </location>
</feature>
<dbReference type="InterPro" id="IPR036736">
    <property type="entry name" value="ACP-like_sf"/>
</dbReference>
<keyword evidence="2" id="KW-0596">Phosphopantetheine</keyword>
<dbReference type="GO" id="GO:0010106">
    <property type="term" value="P:cellular response to iron ion starvation"/>
    <property type="evidence" value="ECO:0007669"/>
    <property type="project" value="UniProtKB-ARBA"/>
</dbReference>
<dbReference type="PROSITE" id="PS00455">
    <property type="entry name" value="AMP_BINDING"/>
    <property type="match status" value="2"/>
</dbReference>
<dbReference type="SUPFAM" id="SSF52777">
    <property type="entry name" value="CoA-dependent acyltransferases"/>
    <property type="match status" value="12"/>
</dbReference>
<keyword evidence="3" id="KW-0597">Phosphoprotein</keyword>
<dbReference type="PROSITE" id="PS50075">
    <property type="entry name" value="CARRIER"/>
    <property type="match status" value="5"/>
</dbReference>
<evidence type="ECO:0000256" key="5">
    <source>
        <dbReference type="ARBA" id="ARBA00029454"/>
    </source>
</evidence>
<dbReference type="InterPro" id="IPR006162">
    <property type="entry name" value="Ppantetheine_attach_site"/>
</dbReference>
<dbReference type="FunFam" id="3.40.50.12780:FF:000024">
    <property type="entry name" value="Nonribosomal siderophore peptide synthase SidC"/>
    <property type="match status" value="2"/>
</dbReference>
<dbReference type="Gene3D" id="1.10.1200.10">
    <property type="entry name" value="ACP-like"/>
    <property type="match status" value="6"/>
</dbReference>
<sequence>MGTSASKPDSLSIANHPAKRVPGPRLLHHLVARASHKSPLAIDFLSTSGQRTSLSYASLHEASDVLANRISALAGGSNYSSPFVVPVLIPQSLELYIAILAILKVGGAFCPINLDVPSSRTKFILEDVSAKLVITTSELAGNLPAGNYSVLLVDNERGVAAVGKRSSHRKSTPSDLAYVMYTSGSTGTPKGVGVSHDAATQSLLAHERHIPPFSRFLQFAAPTFDVSVFEIFFPLFRGKTLVACARSTMLNDLPAVIRDMEVDACELTPSVAGSLLRTRQNAPGLRLLLTIGEMLTQPVVEEFGGADGRRSILWGMYGPTEAAIHCTLQAEFASRSAVQNIGVPIDTVSAFILNIPTEHSTNQAISVLPRGEIGELALGGYQLAQGYLNRPEQTSVAFIDSSYGRLYRTGDKARMLLDGTLECLGRIADGQVKLRGQRMELGEIEQAALKTPGCHSAAATVKEATLILFCAVDDGSGDIRDAILQSCKQWLPGFMVPNEIVMVPSFPRLASGKVDRNTLAAEHGTQTIGSSLDIPYRDALEEQLCAVTGTFLGVQVQPDQDLSKSGLDSLTAIKLASLLRDAGFRVGAIDLLADRSVSAIHKRILSGLGAGIPPAGPRMNVAHSRPDIPDVVADNPVLAASGRAVESILPCTPLQRSMLAETMANSRTYCNWVELRIDGPHPREIVRSWFLQLAQSNEALRTGFVRHDGRIMQVVFEQPLPSIIVLADSIDREFELREEADFLCPFRVWLSQTQGSVSTTAILQIHHAVYDGWSLDLLLYDLERLAQGQELAVRPQFRRVLEHQLSEEYAQNRDAATEFWAGNLQGFQPPGLLVLNPETNHTPTVLSATVPVPIDPKALREGLQSVECGPQTIFQAALAWLWSSMVGSEDVVVGSIQSGRTLPVSRIEDIVGLCITAVPLRTNLSQVRTVRDLLLGVHAGNRAAMPHGVLSLPDIKRSAGIRPGQSLYDVLFVYQESLNNQSSTSIIKQVAHHDYLETKLLVEVEPRGAHFDCRFTYHSDAFPESQVRIMAELIPALVSRILSNMDVELTTLRSAFPDHLLSIFNPTPKTVFGTLDLATAVEQTAVEFPHKDAVCFVDNISDGVISTTTITFAELNNMANCISGHLLEHGVGEGDVVAIVMEKSIRLYAGILAILKAGCAYLPLLPSTPVKRIQGIFQQADVGLCLVDTVTQKKWDPELSCRFLNIESISLTKPVGQYDKPQPDTARLAYIIYTSGSTGVPKGVCLTQLNIMSNLDVLSRIYPVKETSRLLQSCSQAFDVSVFEIFFAWTRGLCLCSATNDMLFEDLERSIRKLNVTHLSMTPTVASLVDPVNVPCVEFLVTAGEAMTESVARQWGDKLFQGYGPSETTNICSVKQMGPNQAVQHLGRSFGNTSTFVMHQDSTEIVPVGCLGEFCFGGDQVARGYLKMEELTAAKFIHHPKFGRLYRSGDLGRMLPDGSMVIVGRADEQIKIRGQRVELDEINAAIRESGYTECATLFLKEGETGMRDQITSFIVLNKQDTDGCQVLEVDDGLRSNIQSLYQSLNSQLPTYMIPSAVIPISSIPITTSGKLDRTRLKQAFADIQKRQLGAVNCGAASDVDDKEWSDTEKKIARAICSALNVDKVDLHRWTPLATLGLDSISAIQVSRKISDTLGKRLPISAILQNTSVARLARITSKLNDGEAKQVQVPDFLPQHALDDVAGRLGEAGISFSKVLPCMPLQEAMLTASLTGGQYLNRMLFKITGDFEKVRAAWNAMVLRHDILRTCFVSGVDTQWPILQVVLDPWTVSWNEFEGSIDQCVAKHAQTLPPAVDSLIPAVAFATVKHGDDTFLSFVCHHALYDGVAVEKLLHEVEKHVTGEPLPPVPSSERFLEQSLKVTKSTDVFWLDHLAGYQPKFVLDLQSNPSEPFDIRHSLDIPLSEVIAKTRDLGVSLLAVVQAGWAATLASIFQVRMNLSRQPRNLDLLRAFHTLSAQLLQHQFTPLRRIRSLIPGNSESYLFDTLLLLQPSPRPLDSSIWTLERDHGETDVPLVCELTPDHHADALNIKIHTIESKAFPVGLVELIYDLFVHALAHSLQFPGSRTSHVSLPSVLVERLSHVIYRRPAPTVAVEKPDEPDEIWTNLEVTIRDVLAEFAARSPEHIRRETTIYQLGLDSISAVLVASALRKRGYEMLASDIITHPTCASLAQYLEARTPESSSRQMYDIAAFQTQVWDQVLDQGIPMTTIEAILPCTPLQSGMMAQFIKSGGRDYFNFINFDVGPGVDIKGLADAWGTVSRAHTILRTSIVPVEHDDCAFAMVQRGLDPAGSSAVTSVQPSPGFDIRGWQRDTAEAACKAPHTGLWAVALVEQGEMIEMHLAIHHALYDAYSLQTILDDLARAANCESISSERGSLGAVADIMGQALSESEASTNFWIEKAGDVVINTFPVLTPLRETSRVVLAECITSATSLSELEDAASKSGHTLQVILQAAWTRVLCAYLGEESVVFGVVLSGRNTEATRDAAFPCITTLPVVSRNNNSNHALLAQMLQYNTELSAQQHQPLTRIQQRLGCSDAKLFDTLLVYQKFGRSTANSPPWRVVKEDAFIDFPISIEVEPSTDGSLKHQITFFSDVLSNEQASLLLRQFDAAVQHLAFYPSGQDADLFGQCPGVFSVLPAETPVIPTSVRYLHQFVELSARQSPAATALHFVDRFDNDVPVGRKWTYKDLDDNGNRVAHLLTPHARPGDIVAVCFGKCPEAYFSILGVLKTGCAFVALDPSAPRARNEFILKDSGAVALVASNNMKSNLEVLPGVERLVVDLDSLSSIPPVPLALEPAVQPSDVCYCLYTSGTTGTPKGCEITHDNAVQCMLAFQHIFEGHWQQDSRWLQFAALHFDVSVLEQYWTWSVGITLVAAPRDLILEDLTGVISRLEITHIDLTPSLARLLHPDDVPSLCKGVFITGGESLKQEILDVWGSKAVIYNFYGPTEATIGVTAFPRVPTTGRASNIGRQFINVGSYVLKPDSEDPVLRGAVGELCVSGRLVGKGYLHRDDLTALKFPTLQRFGERVYRTGDLVRVLHDGCFEFLGRADDQVKLRGQRLEIGEINHTIRKGVNTVQDVATLVVRNEAQRKDLLVSFITAVKGTKPRGPDARLELMTSPEAVALCQRTRDACRSKLPGYMVPTYVLPVAFIPLSSNNKAEIKQLRHFFVSLNSEHLISLSSSGNTVQKLDAAGKKIAAVIARMQKLDIRSITSNSNIFELGVDSLSVLRLCRALKKEGFVHASVSLIMQQPVMKDLSKALASKETRGNSALVTEARQLIRGCGHTYRALVCRELATTAAEIEYIAPCSPLQQGMMSKSVTDNAYFNAFQLSLTSETSIERLRDALRKTVDDLPILRTAFLATPEGVVQVALKRRSLPWYNIHAGGQSVAEVMMTARDSWISRNQDTLSQPIEAVLVEEEGARLLVLHIFHGLYDANSLKLVLDRVVEEYRALENRPRRFDPETAPSFLDAMCHGPLQNFESSKSFWLAHLSCATPTVLSEIGDLPVRFEERRVRFEELELLKTRLGVTHQALVQAAWVAVLSKHTINGPTIGIIVSGRNMKLDGAENVVGPLFNTLPFHARITPGQGMTWSSLIRQCHDFNITALGFEHVPLRDIQKWCSNGRPLFDTLFSFQRDEPTPGEQHPLWRLIDAPPNPDYPLALEATLDLSHSLRLLIVRRGDFVGVEGLMDDLEQAFMAMANDDDGVVGVGTPLIVTGQGEIPRGEYVPDGALLNKVPRSTATDTSFSWTVEAIEIRNAVATLADTDLGTINETTPLFGLGLDSIDLIRLSAMLKTKGIQIKTNEVMKAQTISAMANLLRTRARGPQPSEINATAQHMASEVTSFREHVRGTAAVGDDDIVLPVTHLQKAMVVGMIESDFQLYFNHDIMELAVSVDMDRLKDAWQAVIAGSPILRTRFLAVNGPTSKASYCQIISNESSGHITDMQLETKDELAKVCDAAMLRAKKGSGASELLQLAFVSVGAQRFLVLSIAHALYDGWSLGLLHRDVHDAYHGSYHPSDIQAYTKQVAELVSHHDPDAAGFWAGYLQDVEPTLLPSRTVTRESIIHRTEVSSSTRTTTIIQFCKANAVTLQTLGQACWSAYLAARTGSLDVTFGAVLSCRDTASLETLRFPTINTVVIRSVLHGTVSSWLQYMQRNINEINCHPHLALRDARNLAKARGPLFNTLFIHQRGPSSNPNQPTHPQLMVSADGNANANANVEYPVCVETEMTEDGFVWRSACSATYVSPAESSRVLRELDSTLGNIVKYPEGNVLRILNGMQVTVCDRGPITIRHPDISLRAKNEDSKVDGGQVNEDGLEEGKANAAKWAPFEILIRDVFAALLEVPPEVIRRSDNVFHLGLDCLEAVRASSLFRKAGITIPFTEMVMGKTIPELAFLALENRGKEARPSPKDDGLEKGFNTFFGREILDDACIDEASVEAIVPATPQQVHMLAVSQNTQGDLFFPVFRYTLPGHLELLTIAGAWDTLVADLPILRTAFLPSNSPSAPVLQVVFKPVYLGAQISNNNTSYQNHPPENTSQPYHTLRVERSGDVWDIELRIHHALYDAVSLSAMLDRFVALCCSACPAASTFNWATIYSQLHSTVADTERREYWINYMHNDEHELLFPLSSSGTPAKPRIDVVRQGAIKNARSLIDVCKKRGVTLQALFFAAYAESVARLADRRPSNVVFGVYLANRTDHDQPGAEFYPLLRLVPLCLRFWTRDLLELAATVQRMILTISKRVYNEAGLWEIKEWTGVTVDSFVNFLPRRKAMVGESQGLSLELGKSSINRTLDEGIQGLDGTPKDVVSIVPDSVRDAFPDPVDVEASMEGDEMTIGVFCPPERLDTNGAEKLLDCIVHVLTEIVE</sequence>
<dbReference type="EMBL" id="MU853665">
    <property type="protein sequence ID" value="KAK4139398.1"/>
    <property type="molecule type" value="Genomic_DNA"/>
</dbReference>
<dbReference type="InterPro" id="IPR010071">
    <property type="entry name" value="AA_adenyl_dom"/>
</dbReference>
<feature type="domain" description="Carrier" evidence="6">
    <location>
        <begin position="3200"/>
        <end position="3277"/>
    </location>
</feature>
<comment type="similarity">
    <text evidence="5">Belongs to the NRP synthetase family.</text>
</comment>
<dbReference type="GO" id="GO:0016874">
    <property type="term" value="F:ligase activity"/>
    <property type="evidence" value="ECO:0007669"/>
    <property type="project" value="UniProtKB-KW"/>
</dbReference>
<dbReference type="InterPro" id="IPR020845">
    <property type="entry name" value="AMP-binding_CS"/>
</dbReference>
<dbReference type="Gene3D" id="3.30.559.30">
    <property type="entry name" value="Nonribosomal peptide synthetase, condensation domain"/>
    <property type="match status" value="6"/>
</dbReference>
<dbReference type="Gene3D" id="3.40.50.12780">
    <property type="entry name" value="N-terminal domain of ligase-like"/>
    <property type="match status" value="3"/>
</dbReference>
<comment type="pathway">
    <text evidence="1">Siderophore biosynthesis.</text>
</comment>
<dbReference type="InterPro" id="IPR023213">
    <property type="entry name" value="CAT-like_dom_sf"/>
</dbReference>
<dbReference type="InterPro" id="IPR020806">
    <property type="entry name" value="PKS_PP-bd"/>
</dbReference>
<dbReference type="InterPro" id="IPR009081">
    <property type="entry name" value="PP-bd_ACP"/>
</dbReference>
<dbReference type="SUPFAM" id="SSF47336">
    <property type="entry name" value="ACP-like"/>
    <property type="match status" value="6"/>
</dbReference>
<evidence type="ECO:0000313" key="8">
    <source>
        <dbReference type="Proteomes" id="UP001302676"/>
    </source>
</evidence>
<accession>A0AAN6UUE1</accession>
<dbReference type="InterPro" id="IPR042099">
    <property type="entry name" value="ANL_N_sf"/>
</dbReference>
<evidence type="ECO:0000256" key="2">
    <source>
        <dbReference type="ARBA" id="ARBA00022450"/>
    </source>
</evidence>
<dbReference type="Gene3D" id="3.30.300.30">
    <property type="match status" value="3"/>
</dbReference>
<dbReference type="PANTHER" id="PTHR45527:SF1">
    <property type="entry name" value="FATTY ACID SYNTHASE"/>
    <property type="match status" value="1"/>
</dbReference>
<dbReference type="Pfam" id="PF00550">
    <property type="entry name" value="PP-binding"/>
    <property type="match status" value="6"/>
</dbReference>
<evidence type="ECO:0000313" key="7">
    <source>
        <dbReference type="EMBL" id="KAK4139398.1"/>
    </source>
</evidence>
<evidence type="ECO:0000256" key="1">
    <source>
        <dbReference type="ARBA" id="ARBA00004924"/>
    </source>
</evidence>
<dbReference type="InterPro" id="IPR045851">
    <property type="entry name" value="AMP-bd_C_sf"/>
</dbReference>
<dbReference type="InterPro" id="IPR000873">
    <property type="entry name" value="AMP-dep_synth/lig_dom"/>
</dbReference>
<dbReference type="Gene3D" id="3.30.559.10">
    <property type="entry name" value="Chloramphenicol acetyltransferase-like domain"/>
    <property type="match status" value="6"/>
</dbReference>
<name>A0AAN6UUE1_9PEZI</name>
<dbReference type="Pfam" id="PF00501">
    <property type="entry name" value="AMP-binding"/>
    <property type="match status" value="3"/>
</dbReference>